<dbReference type="RefSeq" id="WP_089332731.1">
    <property type="nucleotide sequence ID" value="NZ_FZNS01000004.1"/>
</dbReference>
<dbReference type="SUPFAM" id="SSF51905">
    <property type="entry name" value="FAD/NAD(P)-binding domain"/>
    <property type="match status" value="1"/>
</dbReference>
<dbReference type="SUPFAM" id="SSF54373">
    <property type="entry name" value="FAD-linked reductases, C-terminal domain"/>
    <property type="match status" value="1"/>
</dbReference>
<organism evidence="8 9">
    <name type="scientific">Hymenobacter mucosus</name>
    <dbReference type="NCBI Taxonomy" id="1411120"/>
    <lineage>
        <taxon>Bacteria</taxon>
        <taxon>Pseudomonadati</taxon>
        <taxon>Bacteroidota</taxon>
        <taxon>Cytophagia</taxon>
        <taxon>Cytophagales</taxon>
        <taxon>Hymenobacteraceae</taxon>
        <taxon>Hymenobacter</taxon>
    </lineage>
</organism>
<evidence type="ECO:0000256" key="1">
    <source>
        <dbReference type="ARBA" id="ARBA00004814"/>
    </source>
</evidence>
<dbReference type="AlphaFoldDB" id="A0A238XRL5"/>
<dbReference type="EC" id="1.13.12.3" evidence="3"/>
<feature type="domain" description="Amine oxidase" evidence="7">
    <location>
        <begin position="13"/>
        <end position="430"/>
    </location>
</feature>
<name>A0A238XRL5_9BACT</name>
<evidence type="ECO:0000313" key="8">
    <source>
        <dbReference type="EMBL" id="SNR61208.1"/>
    </source>
</evidence>
<accession>A0A238XRL5</accession>
<evidence type="ECO:0000256" key="3">
    <source>
        <dbReference type="ARBA" id="ARBA00012535"/>
    </source>
</evidence>
<dbReference type="PANTHER" id="PTHR10742">
    <property type="entry name" value="FLAVIN MONOAMINE OXIDASE"/>
    <property type="match status" value="1"/>
</dbReference>
<keyword evidence="9" id="KW-1185">Reference proteome</keyword>
<comment type="similarity">
    <text evidence="2">Belongs to the tryptophan 2-monooxygenase family.</text>
</comment>
<dbReference type="Gene3D" id="3.50.50.60">
    <property type="entry name" value="FAD/NAD(P)-binding domain"/>
    <property type="match status" value="1"/>
</dbReference>
<evidence type="ECO:0000259" key="7">
    <source>
        <dbReference type="Pfam" id="PF01593"/>
    </source>
</evidence>
<dbReference type="Pfam" id="PF01593">
    <property type="entry name" value="Amino_oxidase"/>
    <property type="match status" value="1"/>
</dbReference>
<dbReference type="InterPro" id="IPR002937">
    <property type="entry name" value="Amino_oxidase"/>
</dbReference>
<gene>
    <name evidence="8" type="ORF">SAMN06269173_104306</name>
</gene>
<dbReference type="EMBL" id="FZNS01000004">
    <property type="protein sequence ID" value="SNR61208.1"/>
    <property type="molecule type" value="Genomic_DNA"/>
</dbReference>
<comment type="catalytic activity">
    <reaction evidence="6">
        <text>L-tryptophan + O2 = indole-3-acetamide + CO2 + H2O</text>
        <dbReference type="Rhea" id="RHEA:16165"/>
        <dbReference type="ChEBI" id="CHEBI:15377"/>
        <dbReference type="ChEBI" id="CHEBI:15379"/>
        <dbReference type="ChEBI" id="CHEBI:16031"/>
        <dbReference type="ChEBI" id="CHEBI:16526"/>
        <dbReference type="ChEBI" id="CHEBI:57912"/>
        <dbReference type="EC" id="1.13.12.3"/>
    </reaction>
</comment>
<comment type="pathway">
    <text evidence="1">Plant hormone metabolism; auxin biosynthesis.</text>
</comment>
<evidence type="ECO:0000256" key="4">
    <source>
        <dbReference type="ARBA" id="ARBA00017871"/>
    </source>
</evidence>
<dbReference type="InterPro" id="IPR036188">
    <property type="entry name" value="FAD/NAD-bd_sf"/>
</dbReference>
<dbReference type="InterPro" id="IPR050281">
    <property type="entry name" value="Flavin_monoamine_oxidase"/>
</dbReference>
<keyword evidence="5" id="KW-0073">Auxin biosynthesis</keyword>
<evidence type="ECO:0000256" key="6">
    <source>
        <dbReference type="ARBA" id="ARBA00047321"/>
    </source>
</evidence>
<dbReference type="Proteomes" id="UP000198310">
    <property type="component" value="Unassembled WGS sequence"/>
</dbReference>
<dbReference type="GO" id="GO:0009851">
    <property type="term" value="P:auxin biosynthetic process"/>
    <property type="evidence" value="ECO:0007669"/>
    <property type="project" value="UniProtKB-KW"/>
</dbReference>
<dbReference type="PANTHER" id="PTHR10742:SF410">
    <property type="entry name" value="LYSINE-SPECIFIC HISTONE DEMETHYLASE 2"/>
    <property type="match status" value="1"/>
</dbReference>
<sequence>MHTEILIVGAGAAGLMAARTLAQAGKKVLVLEARTRLGGRIHTFRENGFSGLAEAGAEFLHGDVAQTQQLLHATGTPTYPTGGITYEVTQGVVHESAEFLPEMPLLLEKLHALPHDLPLAEFLTQAFPAEEHRTLRNTVTRFAEGYDAADARRASSFALRDEWSGGGAEDSPRPEGGYGAVVAQLHREVEAAGGQVRLNSVVEKIIWHPHHVTLHCTDGRQYHATRALLTMPLGVLQAEAGSPGYFHLEPELPEHRAAATALGFGSVIKLLLEFNNPFWATASPQVQRPMPNLGFLFSDAAIPTWWTQQPNPRPLLTGWLAGPAAAERRASTNEALLTEALESLAYLLGSTVEYVRSQLQAHCIFNWGADPFARGAYTYATMGAEAARHVLAAPVADTLFFAGEAVYHGPHMGTVEAALVSGQAVAQHLLALPLPPVE</sequence>
<evidence type="ECO:0000256" key="2">
    <source>
        <dbReference type="ARBA" id="ARBA00005833"/>
    </source>
</evidence>
<evidence type="ECO:0000313" key="9">
    <source>
        <dbReference type="Proteomes" id="UP000198310"/>
    </source>
</evidence>
<evidence type="ECO:0000256" key="5">
    <source>
        <dbReference type="ARBA" id="ARBA00023070"/>
    </source>
</evidence>
<reference evidence="9" key="1">
    <citation type="submission" date="2017-06" db="EMBL/GenBank/DDBJ databases">
        <authorList>
            <person name="Varghese N."/>
            <person name="Submissions S."/>
        </authorList>
    </citation>
    <scope>NUCLEOTIDE SEQUENCE [LARGE SCALE GENOMIC DNA]</scope>
    <source>
        <strain evidence="9">DSM 28041</strain>
    </source>
</reference>
<dbReference type="GO" id="GO:0050361">
    <property type="term" value="F:tryptophan 2-monooxygenase activity"/>
    <property type="evidence" value="ECO:0007669"/>
    <property type="project" value="UniProtKB-EC"/>
</dbReference>
<protein>
    <recommendedName>
        <fullName evidence="4">Tryptophan 2-monooxygenase</fullName>
        <ecNumber evidence="3">1.13.12.3</ecNumber>
    </recommendedName>
</protein>
<proteinExistence type="inferred from homology"/>